<reference evidence="1" key="1">
    <citation type="submission" date="2023-04" db="EMBL/GenBank/DDBJ databases">
        <title>Draft Genome sequencing of Naganishia species isolated from polar environments using Oxford Nanopore Technology.</title>
        <authorList>
            <person name="Leo P."/>
            <person name="Venkateswaran K."/>
        </authorList>
    </citation>
    <scope>NUCLEOTIDE SEQUENCE</scope>
    <source>
        <strain evidence="1">MNA-CCFEE 5262</strain>
    </source>
</reference>
<gene>
    <name evidence="1" type="ORF">QFC20_004594</name>
</gene>
<sequence>MADTTCTDEPALQSGSLSELDPAFVDIVSHHEGRVSQGWPLGGNQDVPHAERSLQNARSVFGVTQRLEGRRVSGPTAVDPGGSSEATSSRPWIPPGHYRRKQRGRCRRFTSGPERTDLQAKVNEHSVPWPSEEVQTVSV</sequence>
<name>A0ACC2VZ68_9TREE</name>
<evidence type="ECO:0000313" key="2">
    <source>
        <dbReference type="Proteomes" id="UP001230649"/>
    </source>
</evidence>
<keyword evidence="2" id="KW-1185">Reference proteome</keyword>
<organism evidence="1 2">
    <name type="scientific">Naganishia adeliensis</name>
    <dbReference type="NCBI Taxonomy" id="92952"/>
    <lineage>
        <taxon>Eukaryota</taxon>
        <taxon>Fungi</taxon>
        <taxon>Dikarya</taxon>
        <taxon>Basidiomycota</taxon>
        <taxon>Agaricomycotina</taxon>
        <taxon>Tremellomycetes</taxon>
        <taxon>Filobasidiales</taxon>
        <taxon>Filobasidiaceae</taxon>
        <taxon>Naganishia</taxon>
    </lineage>
</organism>
<accession>A0ACC2VZ68</accession>
<evidence type="ECO:0000313" key="1">
    <source>
        <dbReference type="EMBL" id="KAJ9104157.1"/>
    </source>
</evidence>
<comment type="caution">
    <text evidence="1">The sequence shown here is derived from an EMBL/GenBank/DDBJ whole genome shotgun (WGS) entry which is preliminary data.</text>
</comment>
<proteinExistence type="predicted"/>
<protein>
    <submittedName>
        <fullName evidence="1">Uncharacterized protein</fullName>
    </submittedName>
</protein>
<dbReference type="Proteomes" id="UP001230649">
    <property type="component" value="Unassembled WGS sequence"/>
</dbReference>
<dbReference type="EMBL" id="JASBWS010000055">
    <property type="protein sequence ID" value="KAJ9104157.1"/>
    <property type="molecule type" value="Genomic_DNA"/>
</dbReference>